<comment type="subcellular location">
    <subcellularLocation>
        <location evidence="3">Nucleus</location>
    </subcellularLocation>
</comment>
<comment type="similarity">
    <text evidence="9">Belongs to the ARTD/PARP family.</text>
</comment>
<keyword evidence="8" id="KW-0539">Nucleus</keyword>
<keyword evidence="5 12" id="KW-0808">Transferase</keyword>
<dbReference type="PANTHER" id="PTHR10459">
    <property type="entry name" value="DNA LIGASE"/>
    <property type="match status" value="1"/>
</dbReference>
<comment type="catalytic activity">
    <reaction evidence="11">
        <text>NAD(+) + (ADP-D-ribosyl)n-acceptor = nicotinamide + (ADP-D-ribosyl)n+1-acceptor + H(+).</text>
        <dbReference type="EC" id="2.4.2.30"/>
    </reaction>
</comment>
<accession>A0A0E0C1M1</accession>
<dbReference type="GO" id="GO:0070212">
    <property type="term" value="P:protein poly-ADP-ribosylation"/>
    <property type="evidence" value="ECO:0007669"/>
    <property type="project" value="TreeGrafter"/>
</dbReference>
<dbReference type="InterPro" id="IPR036930">
    <property type="entry name" value="WGR_dom_sf"/>
</dbReference>
<feature type="domain" description="WGR" evidence="16">
    <location>
        <begin position="150"/>
        <end position="250"/>
    </location>
</feature>
<evidence type="ECO:0000256" key="9">
    <source>
        <dbReference type="ARBA" id="ARBA00024347"/>
    </source>
</evidence>
<evidence type="ECO:0000256" key="2">
    <source>
        <dbReference type="ARBA" id="ARBA00000459"/>
    </source>
</evidence>
<dbReference type="PANTHER" id="PTHR10459:SF60">
    <property type="entry name" value="POLY [ADP-RIBOSE] POLYMERASE 2"/>
    <property type="match status" value="1"/>
</dbReference>
<evidence type="ECO:0000256" key="3">
    <source>
        <dbReference type="ARBA" id="ARBA00004123"/>
    </source>
</evidence>
<dbReference type="Gene3D" id="3.90.228.10">
    <property type="match status" value="2"/>
</dbReference>
<dbReference type="Proteomes" id="UP000008021">
    <property type="component" value="Chromosome 1"/>
</dbReference>
<feature type="compositionally biased region" description="Basic and acidic residues" evidence="13">
    <location>
        <begin position="105"/>
        <end position="120"/>
    </location>
</feature>
<dbReference type="CDD" id="cd01437">
    <property type="entry name" value="parp_like"/>
    <property type="match status" value="1"/>
</dbReference>
<keyword evidence="6" id="KW-0548">Nucleotidyltransferase</keyword>
<dbReference type="PROSITE" id="PS51977">
    <property type="entry name" value="WGR"/>
    <property type="match status" value="1"/>
</dbReference>
<dbReference type="PROSITE" id="PS51059">
    <property type="entry name" value="PARP_CATALYTIC"/>
    <property type="match status" value="1"/>
</dbReference>
<comment type="catalytic activity">
    <reaction evidence="2">
        <text>L-glutamyl-[protein] + NAD(+) = 5-O-(ADP-D-ribosyl)-L-glutamyl-[protein] + nicotinamide</text>
        <dbReference type="Rhea" id="RHEA:58224"/>
        <dbReference type="Rhea" id="RHEA-COMP:10208"/>
        <dbReference type="Rhea" id="RHEA-COMP:15089"/>
        <dbReference type="ChEBI" id="CHEBI:17154"/>
        <dbReference type="ChEBI" id="CHEBI:29973"/>
        <dbReference type="ChEBI" id="CHEBI:57540"/>
        <dbReference type="ChEBI" id="CHEBI:142540"/>
    </reaction>
</comment>
<dbReference type="InterPro" id="IPR004102">
    <property type="entry name" value="Poly(ADP-ribose)pol_reg_dom"/>
</dbReference>
<dbReference type="PROSITE" id="PS51060">
    <property type="entry name" value="PARP_ALPHA_HD"/>
    <property type="match status" value="1"/>
</dbReference>
<dbReference type="SUPFAM" id="SSF56399">
    <property type="entry name" value="ADP-ribosylation"/>
    <property type="match status" value="1"/>
</dbReference>
<name>A0A0E0C1M1_9ORYZ</name>
<reference evidence="17" key="2">
    <citation type="submission" date="2018-05" db="EMBL/GenBank/DDBJ databases">
        <title>OmerRS3 (Oryza meridionalis Reference Sequence Version 3).</title>
        <authorList>
            <person name="Zhang J."/>
            <person name="Kudrna D."/>
            <person name="Lee S."/>
            <person name="Talag J."/>
            <person name="Welchert J."/>
            <person name="Wing R.A."/>
        </authorList>
    </citation>
    <scope>NUCLEOTIDE SEQUENCE [LARGE SCALE GENOMIC DNA]</scope>
    <source>
        <strain evidence="17">cv. OR44</strain>
    </source>
</reference>
<evidence type="ECO:0000256" key="8">
    <source>
        <dbReference type="ARBA" id="ARBA00023242"/>
    </source>
</evidence>
<evidence type="ECO:0000256" key="12">
    <source>
        <dbReference type="RuleBase" id="RU362114"/>
    </source>
</evidence>
<dbReference type="Gene3D" id="1.20.142.10">
    <property type="entry name" value="Poly(ADP-ribose) polymerase, regulatory domain"/>
    <property type="match status" value="1"/>
</dbReference>
<dbReference type="EC" id="2.4.2.-" evidence="12"/>
<dbReference type="Pfam" id="PF00644">
    <property type="entry name" value="PARP"/>
    <property type="match status" value="1"/>
</dbReference>
<evidence type="ECO:0000256" key="4">
    <source>
        <dbReference type="ARBA" id="ARBA00022676"/>
    </source>
</evidence>
<dbReference type="InterPro" id="IPR050800">
    <property type="entry name" value="ARTD/PARP"/>
</dbReference>
<dbReference type="GO" id="GO:0003950">
    <property type="term" value="F:NAD+ poly-ADP-ribosyltransferase activity"/>
    <property type="evidence" value="ECO:0007669"/>
    <property type="project" value="UniProtKB-UniRule"/>
</dbReference>
<evidence type="ECO:0000256" key="1">
    <source>
        <dbReference type="ARBA" id="ARBA00000438"/>
    </source>
</evidence>
<sequence length="522" mass="58863">MIGGELWTAAGRRLHQQRDLHAILRTAHRRYCTRPIGGGLDAPAATPGDLRTLSGVGMLIHQFKALLAPKKIYPWRSSHLQSLEVRRLHTAPSNAAAAAVTDGGDQDKTKSAKDDDGDDKVQCKKEKIVTATKKGAAVLDQYIPDNIKTAYHVLQVFILQGDEIYDATMNQTNVGGNNNKFYIIQALESDAGGNFMVYSRWGRVGTRGKGKLQGPFSREQAIDEFERKFHDKTDIHWSYRKGSHCYAHKYTWLEMDYGEADKETNKKTSSITNQLKETKLETRTASFISLICDISMMKQQMVEIGYNADKLPLGKLSKSTILKGYDVLKRISNVISGADTDRTQLEQLTGEIEIAIKLLEDDSSDQDDPLYARYKQFCCDFTPLEVDSEEYSMARERKIKTYLTNTHGKTHTGYTVDIVQIFKVSRLGEMERFQKVALGEMNELLYGDFGADNLPNGKLSTKGVGQTEPNIAESKITDDGMVIPLGKPEKGSLMYNEYIVYNVDQIRMRYILNVNFNFKRWG</sequence>
<evidence type="ECO:0000313" key="17">
    <source>
        <dbReference type="EnsemblPlants" id="OMERI01G13440.3"/>
    </source>
</evidence>
<evidence type="ECO:0000256" key="10">
    <source>
        <dbReference type="ARBA" id="ARBA00024945"/>
    </source>
</evidence>
<evidence type="ECO:0000256" key="5">
    <source>
        <dbReference type="ARBA" id="ARBA00022679"/>
    </source>
</evidence>
<evidence type="ECO:0000259" key="16">
    <source>
        <dbReference type="PROSITE" id="PS51977"/>
    </source>
</evidence>
<dbReference type="GO" id="GO:0140807">
    <property type="term" value="F:NAD+-protein-glutamate ADP-ribosyltransferase activity"/>
    <property type="evidence" value="ECO:0007669"/>
    <property type="project" value="RHEA"/>
</dbReference>
<proteinExistence type="inferred from homology"/>
<evidence type="ECO:0000256" key="7">
    <source>
        <dbReference type="ARBA" id="ARBA00023027"/>
    </source>
</evidence>
<dbReference type="HOGENOM" id="CLU_004841_2_1_1"/>
<dbReference type="SUPFAM" id="SSF47587">
    <property type="entry name" value="Domain of poly(ADP-ribose) polymerase"/>
    <property type="match status" value="1"/>
</dbReference>
<dbReference type="InterPro" id="IPR036616">
    <property type="entry name" value="Poly(ADP-ribose)pol_reg_dom_sf"/>
</dbReference>
<dbReference type="InterPro" id="IPR012317">
    <property type="entry name" value="Poly(ADP-ribose)pol_cat_dom"/>
</dbReference>
<evidence type="ECO:0000256" key="6">
    <source>
        <dbReference type="ARBA" id="ARBA00022695"/>
    </source>
</evidence>
<feature type="domain" description="PARP alpha-helical" evidence="15">
    <location>
        <begin position="277"/>
        <end position="398"/>
    </location>
</feature>
<comment type="catalytic activity">
    <reaction evidence="1">
        <text>L-aspartyl-[protein] + NAD(+) = 4-O-(ADP-D-ribosyl)-L-aspartyl-[protein] + nicotinamide</text>
        <dbReference type="Rhea" id="RHEA:54424"/>
        <dbReference type="Rhea" id="RHEA-COMP:9867"/>
        <dbReference type="Rhea" id="RHEA-COMP:13832"/>
        <dbReference type="ChEBI" id="CHEBI:17154"/>
        <dbReference type="ChEBI" id="CHEBI:29961"/>
        <dbReference type="ChEBI" id="CHEBI:57540"/>
        <dbReference type="ChEBI" id="CHEBI:138102"/>
    </reaction>
</comment>
<dbReference type="SUPFAM" id="SSF142921">
    <property type="entry name" value="WGR domain-like"/>
    <property type="match status" value="1"/>
</dbReference>
<dbReference type="GO" id="GO:0140806">
    <property type="term" value="F:NAD+-protein-aspartate ADP-ribosyltransferase activity"/>
    <property type="evidence" value="ECO:0007669"/>
    <property type="project" value="RHEA"/>
</dbReference>
<evidence type="ECO:0000256" key="11">
    <source>
        <dbReference type="ARBA" id="ARBA00033987"/>
    </source>
</evidence>
<reference evidence="17" key="1">
    <citation type="submission" date="2015-04" db="UniProtKB">
        <authorList>
            <consortium name="EnsemblPlants"/>
        </authorList>
    </citation>
    <scope>IDENTIFICATION</scope>
</reference>
<evidence type="ECO:0000259" key="14">
    <source>
        <dbReference type="PROSITE" id="PS51059"/>
    </source>
</evidence>
<evidence type="ECO:0000259" key="15">
    <source>
        <dbReference type="PROSITE" id="PS51060"/>
    </source>
</evidence>
<dbReference type="Pfam" id="PF02877">
    <property type="entry name" value="PARP_reg"/>
    <property type="match status" value="1"/>
</dbReference>
<dbReference type="SMART" id="SM00773">
    <property type="entry name" value="WGR"/>
    <property type="match status" value="1"/>
</dbReference>
<dbReference type="AlphaFoldDB" id="A0A0E0C1M1"/>
<protein>
    <recommendedName>
        <fullName evidence="12">Poly [ADP-ribose] polymerase</fullName>
        <shortName evidence="12">PARP</shortName>
        <ecNumber evidence="12">2.4.2.-</ecNumber>
    </recommendedName>
</protein>
<dbReference type="Gene3D" id="2.20.140.10">
    <property type="entry name" value="WGR domain"/>
    <property type="match status" value="1"/>
</dbReference>
<dbReference type="GO" id="GO:0016779">
    <property type="term" value="F:nucleotidyltransferase activity"/>
    <property type="evidence" value="ECO:0007669"/>
    <property type="project" value="UniProtKB-KW"/>
</dbReference>
<keyword evidence="7 12" id="KW-0520">NAD</keyword>
<keyword evidence="4 12" id="KW-0328">Glycosyltransferase</keyword>
<dbReference type="Gramene" id="OMERI01G13440.3">
    <property type="protein sequence ID" value="OMERI01G13440.3"/>
    <property type="gene ID" value="OMERI01G13440"/>
</dbReference>
<dbReference type="GO" id="GO:0006302">
    <property type="term" value="P:double-strand break repair"/>
    <property type="evidence" value="ECO:0007669"/>
    <property type="project" value="TreeGrafter"/>
</dbReference>
<dbReference type="EnsemblPlants" id="OMERI01G13440.3">
    <property type="protein sequence ID" value="OMERI01G13440.3"/>
    <property type="gene ID" value="OMERI01G13440"/>
</dbReference>
<feature type="region of interest" description="Disordered" evidence="13">
    <location>
        <begin position="94"/>
        <end position="120"/>
    </location>
</feature>
<evidence type="ECO:0000313" key="18">
    <source>
        <dbReference type="Proteomes" id="UP000008021"/>
    </source>
</evidence>
<evidence type="ECO:0000256" key="13">
    <source>
        <dbReference type="SAM" id="MobiDB-lite"/>
    </source>
</evidence>
<organism evidence="17">
    <name type="scientific">Oryza meridionalis</name>
    <dbReference type="NCBI Taxonomy" id="40149"/>
    <lineage>
        <taxon>Eukaryota</taxon>
        <taxon>Viridiplantae</taxon>
        <taxon>Streptophyta</taxon>
        <taxon>Embryophyta</taxon>
        <taxon>Tracheophyta</taxon>
        <taxon>Spermatophyta</taxon>
        <taxon>Magnoliopsida</taxon>
        <taxon>Liliopsida</taxon>
        <taxon>Poales</taxon>
        <taxon>Poaceae</taxon>
        <taxon>BOP clade</taxon>
        <taxon>Oryzoideae</taxon>
        <taxon>Oryzeae</taxon>
        <taxon>Oryzinae</taxon>
        <taxon>Oryza</taxon>
    </lineage>
</organism>
<dbReference type="GO" id="GO:0005730">
    <property type="term" value="C:nucleolus"/>
    <property type="evidence" value="ECO:0007669"/>
    <property type="project" value="TreeGrafter"/>
</dbReference>
<dbReference type="FunFam" id="2.20.140.10:FF:000001">
    <property type="entry name" value="Poly [ADP-ribose] polymerase"/>
    <property type="match status" value="1"/>
</dbReference>
<comment type="function">
    <text evidence="10">Involved in the base excision repair (BER) pathway, by catalyzing the poly(ADP-ribosyl)ation of a limited number of acceptor proteins involved in chromatin architecture and in DNA metabolism. This modification follows DNA damages and appears as an obligatory step in a detection/signaling pathway leading to the reparation of DNA strand breaks.</text>
</comment>
<keyword evidence="18" id="KW-1185">Reference proteome</keyword>
<dbReference type="Pfam" id="PF05406">
    <property type="entry name" value="WGR"/>
    <property type="match status" value="1"/>
</dbReference>
<dbReference type="InterPro" id="IPR008893">
    <property type="entry name" value="WGR_domain"/>
</dbReference>
<feature type="domain" description="PARP catalytic" evidence="14">
    <location>
        <begin position="368"/>
        <end position="522"/>
    </location>
</feature>